<name>A0A2S6FXP1_9CLOT</name>
<reference evidence="1 2" key="1">
    <citation type="submission" date="2018-02" db="EMBL/GenBank/DDBJ databases">
        <title>Genomic Encyclopedia of Archaeal and Bacterial Type Strains, Phase II (KMG-II): from individual species to whole genera.</title>
        <authorList>
            <person name="Goeker M."/>
        </authorList>
    </citation>
    <scope>NUCLEOTIDE SEQUENCE [LARGE SCALE GENOMIC DNA]</scope>
    <source>
        <strain evidence="1 2">DSM 15099</strain>
    </source>
</reference>
<evidence type="ECO:0000313" key="1">
    <source>
        <dbReference type="EMBL" id="PPK48373.1"/>
    </source>
</evidence>
<accession>A0A2S6FXP1</accession>
<proteinExistence type="predicted"/>
<organism evidence="1 2">
    <name type="scientific">Clostridium algidicarnis DSM 15099</name>
    <dbReference type="NCBI Taxonomy" id="1121295"/>
    <lineage>
        <taxon>Bacteria</taxon>
        <taxon>Bacillati</taxon>
        <taxon>Bacillota</taxon>
        <taxon>Clostridia</taxon>
        <taxon>Eubacteriales</taxon>
        <taxon>Clostridiaceae</taxon>
        <taxon>Clostridium</taxon>
    </lineage>
</organism>
<dbReference type="Proteomes" id="UP000239863">
    <property type="component" value="Unassembled WGS sequence"/>
</dbReference>
<sequence length="55" mass="6441">MKKKIEKVLVNNYKEEACRETLLNNLVEIISLKLNNDDLEVLYNSFNDGNEDKLI</sequence>
<dbReference type="STRING" id="37659.GCA_000703125_02464"/>
<dbReference type="EMBL" id="PTIS01000007">
    <property type="protein sequence ID" value="PPK48373.1"/>
    <property type="molecule type" value="Genomic_DNA"/>
</dbReference>
<dbReference type="RefSeq" id="WP_169994023.1">
    <property type="nucleotide sequence ID" value="NZ_PTIS01000007.1"/>
</dbReference>
<gene>
    <name evidence="1" type="ORF">BD821_10710</name>
</gene>
<evidence type="ECO:0000313" key="2">
    <source>
        <dbReference type="Proteomes" id="UP000239863"/>
    </source>
</evidence>
<dbReference type="AlphaFoldDB" id="A0A2S6FXP1"/>
<comment type="caution">
    <text evidence="1">The sequence shown here is derived from an EMBL/GenBank/DDBJ whole genome shotgun (WGS) entry which is preliminary data.</text>
</comment>
<protein>
    <submittedName>
        <fullName evidence="1">Uncharacterized protein</fullName>
    </submittedName>
</protein>